<accession>A0AAU8MXI7</accession>
<organism evidence="3">
    <name type="scientific">Lysobacter firmicutimachus</name>
    <dbReference type="NCBI Taxonomy" id="1792846"/>
    <lineage>
        <taxon>Bacteria</taxon>
        <taxon>Pseudomonadati</taxon>
        <taxon>Pseudomonadota</taxon>
        <taxon>Gammaproteobacteria</taxon>
        <taxon>Lysobacterales</taxon>
        <taxon>Lysobacteraceae</taxon>
        <taxon>Lysobacter</taxon>
    </lineage>
</organism>
<keyword evidence="1" id="KW-0472">Membrane</keyword>
<reference evidence="3" key="2">
    <citation type="submission" date="2024-06" db="EMBL/GenBank/DDBJ databases">
        <authorList>
            <person name="Li S."/>
        </authorList>
    </citation>
    <scope>NUCLEOTIDE SEQUENCE</scope>
    <source>
        <strain evidence="3">SR10</strain>
    </source>
</reference>
<dbReference type="EMBL" id="CP159925">
    <property type="protein sequence ID" value="XCO76696.1"/>
    <property type="molecule type" value="Genomic_DNA"/>
</dbReference>
<proteinExistence type="predicted"/>
<dbReference type="InterPro" id="IPR014807">
    <property type="entry name" value="Coa1"/>
</dbReference>
<dbReference type="RefSeq" id="WP_064746570.1">
    <property type="nucleotide sequence ID" value="NZ_CP159925.1"/>
</dbReference>
<dbReference type="Proteomes" id="UP001387215">
    <property type="component" value="Unassembled WGS sequence"/>
</dbReference>
<name>A0AAU8MXI7_9GAMM</name>
<feature type="transmembrane region" description="Helical" evidence="1">
    <location>
        <begin position="20"/>
        <end position="46"/>
    </location>
</feature>
<keyword evidence="1" id="KW-0812">Transmembrane</keyword>
<keyword evidence="4" id="KW-1185">Reference proteome</keyword>
<sequence>MNAPRPARAAEKPWVQRHWILLLILSLVLMIALSGAVGLGMMYLFMSSMKDSEPYREAMRRTQSHPRAIAALGQPIEPTGTILGAVEQKDGGAAQLFIFVRGPRGKADVQVEGTYRDRAWDYRVMQVDIDDSHENIDLLEGGD</sequence>
<dbReference type="AlphaFoldDB" id="A0AAU8MXI7"/>
<reference evidence="2 4" key="1">
    <citation type="submission" date="2024-02" db="EMBL/GenBank/DDBJ databases">
        <title>Lysobacter Genome Sequencing and Mining.</title>
        <authorList>
            <person name="Bierman J."/>
            <person name="Walker M.C."/>
        </authorList>
    </citation>
    <scope>NUCLEOTIDE SEQUENCE [LARGE SCALE GENOMIC DNA]</scope>
    <source>
        <strain evidence="2 4">PB6250</strain>
    </source>
</reference>
<dbReference type="EMBL" id="JBANDL010000002">
    <property type="protein sequence ID" value="MEI2453310.1"/>
    <property type="molecule type" value="Genomic_DNA"/>
</dbReference>
<evidence type="ECO:0000313" key="4">
    <source>
        <dbReference type="Proteomes" id="UP001387215"/>
    </source>
</evidence>
<keyword evidence="1" id="KW-1133">Transmembrane helix</keyword>
<protein>
    <submittedName>
        <fullName evidence="3">Cytochrome c oxidase assembly factor Coa1 family protein</fullName>
    </submittedName>
</protein>
<dbReference type="Pfam" id="PF08695">
    <property type="entry name" value="Coa1"/>
    <property type="match status" value="1"/>
</dbReference>
<evidence type="ECO:0000313" key="2">
    <source>
        <dbReference type="EMBL" id="MEI2453310.1"/>
    </source>
</evidence>
<evidence type="ECO:0000313" key="3">
    <source>
        <dbReference type="EMBL" id="XCO76696.1"/>
    </source>
</evidence>
<evidence type="ECO:0000256" key="1">
    <source>
        <dbReference type="SAM" id="Phobius"/>
    </source>
</evidence>
<gene>
    <name evidence="3" type="ORF">ABU614_07915</name>
    <name evidence="2" type="ORF">V2J18_01315</name>
</gene>